<dbReference type="SMART" id="SM00864">
    <property type="entry name" value="Tubulin"/>
    <property type="match status" value="1"/>
</dbReference>
<comment type="subcellular location">
    <subcellularLocation>
        <location evidence="1">Cytoplasm</location>
        <location evidence="1">Cytoskeleton</location>
    </subcellularLocation>
</comment>
<keyword evidence="5" id="KW-0547">Nucleotide-binding</keyword>
<dbReference type="SUPFAM" id="SSF55307">
    <property type="entry name" value="Tubulin C-terminal domain-like"/>
    <property type="match status" value="1"/>
</dbReference>
<dbReference type="SUPFAM" id="SSF52490">
    <property type="entry name" value="Tubulin nucleotide-binding domain-like"/>
    <property type="match status" value="1"/>
</dbReference>
<evidence type="ECO:0000256" key="6">
    <source>
        <dbReference type="ARBA" id="ARBA00023134"/>
    </source>
</evidence>
<dbReference type="InterPro" id="IPR018316">
    <property type="entry name" value="Tubulin/FtsZ_2-layer-sand-dom"/>
</dbReference>
<dbReference type="PANTHER" id="PTHR11588">
    <property type="entry name" value="TUBULIN"/>
    <property type="match status" value="1"/>
</dbReference>
<evidence type="ECO:0000313" key="11">
    <source>
        <dbReference type="Proteomes" id="UP000261340"/>
    </source>
</evidence>
<dbReference type="FunFam" id="1.10.287.600:FF:000007">
    <property type="entry name" value="tubulin epsilon chain"/>
    <property type="match status" value="1"/>
</dbReference>
<dbReference type="Gene3D" id="3.40.50.1440">
    <property type="entry name" value="Tubulin/FtsZ, GTPase domain"/>
    <property type="match status" value="2"/>
</dbReference>
<evidence type="ECO:0000256" key="7">
    <source>
        <dbReference type="ARBA" id="ARBA00023212"/>
    </source>
</evidence>
<organism evidence="10 11">
    <name type="scientific">Amphilophus citrinellus</name>
    <name type="common">Midas cichlid</name>
    <name type="synonym">Cichlasoma citrinellum</name>
    <dbReference type="NCBI Taxonomy" id="61819"/>
    <lineage>
        <taxon>Eukaryota</taxon>
        <taxon>Metazoa</taxon>
        <taxon>Chordata</taxon>
        <taxon>Craniata</taxon>
        <taxon>Vertebrata</taxon>
        <taxon>Euteleostomi</taxon>
        <taxon>Actinopterygii</taxon>
        <taxon>Neopterygii</taxon>
        <taxon>Teleostei</taxon>
        <taxon>Neoteleostei</taxon>
        <taxon>Acanthomorphata</taxon>
        <taxon>Ovalentaria</taxon>
        <taxon>Cichlomorphae</taxon>
        <taxon>Cichliformes</taxon>
        <taxon>Cichlidae</taxon>
        <taxon>New World cichlids</taxon>
        <taxon>Cichlasomatinae</taxon>
        <taxon>Heroini</taxon>
        <taxon>Amphilophus</taxon>
    </lineage>
</organism>
<keyword evidence="4" id="KW-0493">Microtubule</keyword>
<reference evidence="10" key="2">
    <citation type="submission" date="2025-09" db="UniProtKB">
        <authorList>
            <consortium name="Ensembl"/>
        </authorList>
    </citation>
    <scope>IDENTIFICATION</scope>
</reference>
<dbReference type="AlphaFoldDB" id="A0A3Q0S4Y6"/>
<dbReference type="SMART" id="SM00865">
    <property type="entry name" value="Tubulin_C"/>
    <property type="match status" value="1"/>
</dbReference>
<evidence type="ECO:0000313" key="10">
    <source>
        <dbReference type="Ensembl" id="ENSACIP00000015490.1"/>
    </source>
</evidence>
<dbReference type="InterPro" id="IPR000217">
    <property type="entry name" value="Tubulin"/>
</dbReference>
<protein>
    <submittedName>
        <fullName evidence="10">Tubulin epsilon 1</fullName>
    </submittedName>
</protein>
<name>A0A3Q0S4Y6_AMPCI</name>
<evidence type="ECO:0000256" key="5">
    <source>
        <dbReference type="ARBA" id="ARBA00022741"/>
    </source>
</evidence>
<dbReference type="GO" id="GO:0007017">
    <property type="term" value="P:microtubule-based process"/>
    <property type="evidence" value="ECO:0007669"/>
    <property type="project" value="InterPro"/>
</dbReference>
<evidence type="ECO:0000256" key="1">
    <source>
        <dbReference type="ARBA" id="ARBA00004245"/>
    </source>
</evidence>
<evidence type="ECO:0000259" key="8">
    <source>
        <dbReference type="SMART" id="SM00864"/>
    </source>
</evidence>
<dbReference type="InterPro" id="IPR008280">
    <property type="entry name" value="Tub_FtsZ_C"/>
</dbReference>
<evidence type="ECO:0000256" key="2">
    <source>
        <dbReference type="ARBA" id="ARBA00009636"/>
    </source>
</evidence>
<evidence type="ECO:0000256" key="3">
    <source>
        <dbReference type="ARBA" id="ARBA00022490"/>
    </source>
</evidence>
<reference evidence="10" key="1">
    <citation type="submission" date="2025-08" db="UniProtKB">
        <authorList>
            <consortium name="Ensembl"/>
        </authorList>
    </citation>
    <scope>IDENTIFICATION</scope>
</reference>
<dbReference type="OMA" id="KRAHLHH"/>
<proteinExistence type="inferred from homology"/>
<dbReference type="PRINTS" id="PR01161">
    <property type="entry name" value="TUBULIN"/>
</dbReference>
<keyword evidence="11" id="KW-1185">Reference proteome</keyword>
<dbReference type="GeneTree" id="ENSGT00940000155723"/>
<dbReference type="InterPro" id="IPR003008">
    <property type="entry name" value="Tubulin_FtsZ_GTPase"/>
</dbReference>
<gene>
    <name evidence="10" type="primary">TUBE1</name>
</gene>
<dbReference type="GO" id="GO:0005874">
    <property type="term" value="C:microtubule"/>
    <property type="evidence" value="ECO:0007669"/>
    <property type="project" value="UniProtKB-KW"/>
</dbReference>
<dbReference type="FunFam" id="3.40.50.1440:FF:000017">
    <property type="entry name" value="Tubulin epsilon chain"/>
    <property type="match status" value="1"/>
</dbReference>
<dbReference type="PRINTS" id="PR01519">
    <property type="entry name" value="EPSLNTUBULIN"/>
</dbReference>
<dbReference type="Pfam" id="PF03953">
    <property type="entry name" value="Tubulin_C"/>
    <property type="match status" value="1"/>
</dbReference>
<dbReference type="InterPro" id="IPR023123">
    <property type="entry name" value="Tubulin_C"/>
</dbReference>
<dbReference type="InterPro" id="IPR004057">
    <property type="entry name" value="Epsilon_tubulin"/>
</dbReference>
<dbReference type="Pfam" id="PF00091">
    <property type="entry name" value="Tubulin"/>
    <property type="match status" value="2"/>
</dbReference>
<keyword evidence="3" id="KW-0963">Cytoplasm</keyword>
<dbReference type="CDD" id="cd02190">
    <property type="entry name" value="epsilon_tubulin"/>
    <property type="match status" value="1"/>
</dbReference>
<accession>A0A3Q0S4Y6</accession>
<keyword evidence="7" id="KW-0206">Cytoskeleton</keyword>
<feature type="domain" description="Tubulin/FtsZ 2-layer sandwich" evidence="9">
    <location>
        <begin position="239"/>
        <end position="374"/>
    </location>
</feature>
<dbReference type="Ensembl" id="ENSACIT00000015901.1">
    <property type="protein sequence ID" value="ENSACIP00000015490.1"/>
    <property type="gene ID" value="ENSACIG00000012006.1"/>
</dbReference>
<dbReference type="InterPro" id="IPR036525">
    <property type="entry name" value="Tubulin/FtsZ_GTPase_sf"/>
</dbReference>
<comment type="similarity">
    <text evidence="2">Belongs to the tubulin family.</text>
</comment>
<evidence type="ECO:0000259" key="9">
    <source>
        <dbReference type="SMART" id="SM00865"/>
    </source>
</evidence>
<dbReference type="GO" id="GO:0005525">
    <property type="term" value="F:GTP binding"/>
    <property type="evidence" value="ECO:0007669"/>
    <property type="project" value="UniProtKB-KW"/>
</dbReference>
<dbReference type="Proteomes" id="UP000261340">
    <property type="component" value="Unplaced"/>
</dbReference>
<dbReference type="STRING" id="61819.ENSACIP00000015490"/>
<dbReference type="Gene3D" id="1.10.287.600">
    <property type="entry name" value="Helix hairpin bin"/>
    <property type="match status" value="1"/>
</dbReference>
<sequence length="435" mass="48425">MTQSVVVQVGQCGNQVGCRFWDLALREHAHVNKRGLYDEAISSFFRNVDSSVGDGLTFTYLNPQAVLVDMEEGVVNEILQGPLREVFDSTQLLTDVSGSGNNWLYFASRRCTGSGLGTRVLSLLEEEFPEVCRIVTSIYPSAEDDVITSPYNSILAMNELTEHADCVLPVENQSLVDIVNKIKVMSHGAKPGLIIKRNSTVTSGQGGLSGAEKPFDAMNNIVANLLLNITSSARFEGSLNMDLNEIAMNLVPFPRLHYLVPSLTPLYTLADINVPPRRLDQMFSDAFSKDHQLIQADPKHSLYLACALMVRGNVQVSDVRRNIERLRPSLPFVSWNQEGWKTSLCSVPPVGHSHSLLALANNTCVKPTFMELRERFTKLYRKKAHLHHYLHVEGMEQSFFSEAVASLSSLIEEYHHLDATKAKLMPDAPRLSIAR</sequence>
<keyword evidence="6" id="KW-0342">GTP-binding</keyword>
<evidence type="ECO:0000256" key="4">
    <source>
        <dbReference type="ARBA" id="ARBA00022701"/>
    </source>
</evidence>
<feature type="domain" description="Tubulin/FtsZ GTPase" evidence="8">
    <location>
        <begin position="55"/>
        <end position="237"/>
    </location>
</feature>